<organism evidence="1 2">
    <name type="scientific">Daphnia magna</name>
    <dbReference type="NCBI Taxonomy" id="35525"/>
    <lineage>
        <taxon>Eukaryota</taxon>
        <taxon>Metazoa</taxon>
        <taxon>Ecdysozoa</taxon>
        <taxon>Arthropoda</taxon>
        <taxon>Crustacea</taxon>
        <taxon>Branchiopoda</taxon>
        <taxon>Diplostraca</taxon>
        <taxon>Cladocera</taxon>
        <taxon>Anomopoda</taxon>
        <taxon>Daphniidae</taxon>
        <taxon>Daphnia</taxon>
    </lineage>
</organism>
<keyword evidence="2" id="KW-1185">Reference proteome</keyword>
<dbReference type="Proteomes" id="UP001234178">
    <property type="component" value="Unassembled WGS sequence"/>
</dbReference>
<evidence type="ECO:0000313" key="1">
    <source>
        <dbReference type="EMBL" id="KAK4006164.1"/>
    </source>
</evidence>
<accession>A0ABQ9YZV0</accession>
<gene>
    <name evidence="1" type="ORF">OUZ56_011319</name>
</gene>
<protein>
    <submittedName>
        <fullName evidence="1">Uncharacterized protein</fullName>
    </submittedName>
</protein>
<comment type="caution">
    <text evidence="1">The sequence shown here is derived from an EMBL/GenBank/DDBJ whole genome shotgun (WGS) entry which is preliminary data.</text>
</comment>
<name>A0ABQ9YZV0_9CRUS</name>
<dbReference type="EMBL" id="JAOYFB010000002">
    <property type="protein sequence ID" value="KAK4006164.1"/>
    <property type="molecule type" value="Genomic_DNA"/>
</dbReference>
<evidence type="ECO:0000313" key="2">
    <source>
        <dbReference type="Proteomes" id="UP001234178"/>
    </source>
</evidence>
<reference evidence="1 2" key="1">
    <citation type="journal article" date="2023" name="Nucleic Acids Res.">
        <title>The hologenome of Daphnia magna reveals possible DNA methylation and microbiome-mediated evolution of the host genome.</title>
        <authorList>
            <person name="Chaturvedi A."/>
            <person name="Li X."/>
            <person name="Dhandapani V."/>
            <person name="Marshall H."/>
            <person name="Kissane S."/>
            <person name="Cuenca-Cambronero M."/>
            <person name="Asole G."/>
            <person name="Calvet F."/>
            <person name="Ruiz-Romero M."/>
            <person name="Marangio P."/>
            <person name="Guigo R."/>
            <person name="Rago D."/>
            <person name="Mirbahai L."/>
            <person name="Eastwood N."/>
            <person name="Colbourne J.K."/>
            <person name="Zhou J."/>
            <person name="Mallon E."/>
            <person name="Orsini L."/>
        </authorList>
    </citation>
    <scope>NUCLEOTIDE SEQUENCE [LARGE SCALE GENOMIC DNA]</scope>
    <source>
        <strain evidence="1">LRV0_1</strain>
    </source>
</reference>
<proteinExistence type="predicted"/>
<sequence length="106" mass="12056">MSSTWGDLSCWGIVSRIWWDDEANAVSRNPPASRVLGLDHGRGRTYSAKNQRRELKSSYGFAASKRSKDEALQRLILLLNSYTVVECFKVCGERETMLSCTKEDTY</sequence>